<evidence type="ECO:0000313" key="2">
    <source>
        <dbReference type="EMBL" id="ROI10083.1"/>
    </source>
</evidence>
<dbReference type="EMBL" id="RJUG01000002">
    <property type="protein sequence ID" value="ROI10083.1"/>
    <property type="molecule type" value="Genomic_DNA"/>
</dbReference>
<sequence>MNEQIQFCRLPLSFTEELIRFVVKENYQHHGVRRSTEEREAEIAMLCEEESQYTDSQIFAAISDHTLCGSIRICRKLSGQVLPLEKLYALDVNALTAERSTIYHIGRFAVSKGVDRCGIRIFRTLMALTLNIADQDHDGTVFAECDSRLLRTVRHLGIEAQIIGEPVLCLGSETVPVRMSRESYQKFLRKNKALLQDEMQL</sequence>
<dbReference type="SUPFAM" id="SSF55729">
    <property type="entry name" value="Acyl-CoA N-acyltransferases (Nat)"/>
    <property type="match status" value="1"/>
</dbReference>
<reference evidence="3" key="1">
    <citation type="submission" date="2018-11" db="EMBL/GenBank/DDBJ databases">
        <title>Proposal to divide the Flavobacteriaceae and reorganize its genera based on Amino Acid Identity values calculated from whole genome sequences.</title>
        <authorList>
            <person name="Nicholson A.C."/>
            <person name="Gulvik C.A."/>
            <person name="Whitney A.M."/>
            <person name="Humrighouse B.W."/>
            <person name="Bell M."/>
            <person name="Holmes B."/>
            <person name="Steigerwalt A."/>
            <person name="Villarma A."/>
            <person name="Sheth M."/>
            <person name="Batra D."/>
            <person name="Pryor J."/>
            <person name="Bernardet J.-F."/>
            <person name="Hugo C."/>
            <person name="Kampfer P."/>
            <person name="Newman J."/>
            <person name="Mcquiston J.R."/>
        </authorList>
    </citation>
    <scope>NUCLEOTIDE SEQUENCE [LARGE SCALE GENOMIC DNA]</scope>
    <source>
        <strain evidence="3">H3056</strain>
    </source>
</reference>
<dbReference type="Gene3D" id="3.40.630.30">
    <property type="match status" value="1"/>
</dbReference>
<dbReference type="OrthoDB" id="1160046at2"/>
<evidence type="ECO:0000313" key="3">
    <source>
        <dbReference type="Proteomes" id="UP000270224"/>
    </source>
</evidence>
<protein>
    <recommendedName>
        <fullName evidence="1">N-acyl amino acid synthase FeeM catalytic core domain-containing protein</fullName>
    </recommendedName>
</protein>
<feature type="domain" description="N-acyl amino acid synthase FeeM catalytic core" evidence="1">
    <location>
        <begin position="23"/>
        <end position="156"/>
    </location>
</feature>
<organism evidence="2 3">
    <name type="scientific">Kaistella daneshvariae</name>
    <dbReference type="NCBI Taxonomy" id="2487074"/>
    <lineage>
        <taxon>Bacteria</taxon>
        <taxon>Pseudomonadati</taxon>
        <taxon>Bacteroidota</taxon>
        <taxon>Flavobacteriia</taxon>
        <taxon>Flavobacteriales</taxon>
        <taxon>Weeksellaceae</taxon>
        <taxon>Chryseobacterium group</taxon>
        <taxon>Kaistella</taxon>
    </lineage>
</organism>
<gene>
    <name evidence="2" type="ORF">EGI11_04865</name>
</gene>
<reference evidence="3" key="2">
    <citation type="submission" date="2018-11" db="EMBL/GenBank/DDBJ databases">
        <title>Proposal to divide the Flavobacteriaceae and reorganize its genera based on Amino Acid Identity values calculated from whole genome sequences.</title>
        <authorList>
            <person name="Nicholson A.C."/>
            <person name="Gulvik C.A."/>
            <person name="Whitney A.M."/>
            <person name="Humrighouse B.W."/>
            <person name="Bell M."/>
            <person name="Holmens B."/>
            <person name="Steigerwalt A."/>
            <person name="Villarma A."/>
            <person name="Sheth M."/>
            <person name="Batra D."/>
            <person name="Pryor J."/>
            <person name="Bernardet J.-F."/>
            <person name="Hugo C."/>
            <person name="Kampfer P."/>
            <person name="Newman J."/>
            <person name="Mcquiston J.R."/>
        </authorList>
    </citation>
    <scope>NUCLEOTIDE SEQUENCE [LARGE SCALE GENOMIC DNA]</scope>
    <source>
        <strain evidence="3">H3056</strain>
    </source>
</reference>
<dbReference type="InterPro" id="IPR054597">
    <property type="entry name" value="FeeM_cat"/>
</dbReference>
<name>A0A3N0WYL3_9FLAO</name>
<evidence type="ECO:0000259" key="1">
    <source>
        <dbReference type="Pfam" id="PF21926"/>
    </source>
</evidence>
<dbReference type="InterPro" id="IPR016181">
    <property type="entry name" value="Acyl_CoA_acyltransferase"/>
</dbReference>
<accession>A0A3N0WYL3</accession>
<comment type="caution">
    <text evidence="2">The sequence shown here is derived from an EMBL/GenBank/DDBJ whole genome shotgun (WGS) entry which is preliminary data.</text>
</comment>
<dbReference type="RefSeq" id="WP_123265329.1">
    <property type="nucleotide sequence ID" value="NZ_RJUG01000002.1"/>
</dbReference>
<dbReference type="Proteomes" id="UP000270224">
    <property type="component" value="Unassembled WGS sequence"/>
</dbReference>
<proteinExistence type="predicted"/>
<dbReference type="Pfam" id="PF21926">
    <property type="entry name" value="FeeM"/>
    <property type="match status" value="1"/>
</dbReference>
<dbReference type="AlphaFoldDB" id="A0A3N0WYL3"/>